<dbReference type="Proteomes" id="UP000003081">
    <property type="component" value="Unassembled WGS sequence"/>
</dbReference>
<dbReference type="EMBL" id="ACOM01000005">
    <property type="protein sequence ID" value="EEP54401.1"/>
    <property type="molecule type" value="Genomic_DNA"/>
</dbReference>
<accession>C4IHU4</accession>
<evidence type="ECO:0000256" key="1">
    <source>
        <dbReference type="SAM" id="Phobius"/>
    </source>
</evidence>
<protein>
    <submittedName>
        <fullName evidence="2">Uncharacterized protein</fullName>
    </submittedName>
</protein>
<organism evidence="2 3">
    <name type="scientific">Clostridium butyricum E4 str. BoNT E BL5262</name>
    <dbReference type="NCBI Taxonomy" id="632245"/>
    <lineage>
        <taxon>Bacteria</taxon>
        <taxon>Bacillati</taxon>
        <taxon>Bacillota</taxon>
        <taxon>Clostridia</taxon>
        <taxon>Eubacteriales</taxon>
        <taxon>Clostridiaceae</taxon>
        <taxon>Clostridium</taxon>
    </lineage>
</organism>
<keyword evidence="1" id="KW-1133">Transmembrane helix</keyword>
<keyword evidence="1" id="KW-0472">Membrane</keyword>
<keyword evidence="1" id="KW-0812">Transmembrane</keyword>
<feature type="transmembrane region" description="Helical" evidence="1">
    <location>
        <begin position="20"/>
        <end position="45"/>
    </location>
</feature>
<sequence length="53" mass="6321">MNFFVSREEKKQSNKSNVNIIKCLKCLFLIFINIYKSFIFVKIIINYENTLLG</sequence>
<reference evidence="2 3" key="1">
    <citation type="submission" date="2009-08" db="EMBL/GenBank/DDBJ databases">
        <authorList>
            <person name="Shrivastava S."/>
            <person name="Brinkac L.B."/>
            <person name="Brown J.L."/>
            <person name="Bruce D.B."/>
            <person name="Detter C."/>
            <person name="Green L.D."/>
            <person name="Munk C.A."/>
            <person name="Rogers Y.C."/>
            <person name="Tapia R."/>
            <person name="Sims D.R."/>
            <person name="Smith L.A."/>
            <person name="Smith T.J."/>
            <person name="Sutton G."/>
            <person name="Brettin T."/>
        </authorList>
    </citation>
    <scope>NUCLEOTIDE SEQUENCE [LARGE SCALE GENOMIC DNA]</scope>
    <source>
        <strain evidence="3">E4 str. BoNT E BL5262</strain>
    </source>
</reference>
<keyword evidence="3" id="KW-1185">Reference proteome</keyword>
<proteinExistence type="predicted"/>
<gene>
    <name evidence="2" type="ORF">CLP_2826</name>
</gene>
<comment type="caution">
    <text evidence="2">The sequence shown here is derived from an EMBL/GenBank/DDBJ whole genome shotgun (WGS) entry which is preliminary data.</text>
</comment>
<evidence type="ECO:0000313" key="2">
    <source>
        <dbReference type="EMBL" id="EEP54401.1"/>
    </source>
</evidence>
<dbReference type="AlphaFoldDB" id="C4IHU4"/>
<name>C4IHU4_CLOBU</name>
<evidence type="ECO:0000313" key="3">
    <source>
        <dbReference type="Proteomes" id="UP000003081"/>
    </source>
</evidence>
<dbReference type="HOGENOM" id="CLU_3060094_0_0_9"/>